<keyword evidence="3" id="KW-0805">Transcription regulation</keyword>
<dbReference type="InterPro" id="IPR035965">
    <property type="entry name" value="PAS-like_dom_sf"/>
</dbReference>
<feature type="domain" description="Sigma-54 factor interaction" evidence="5">
    <location>
        <begin position="146"/>
        <end position="375"/>
    </location>
</feature>
<keyword evidence="4" id="KW-0804">Transcription</keyword>
<keyword evidence="2" id="KW-0067">ATP-binding</keyword>
<feature type="domain" description="PAS" evidence="6">
    <location>
        <begin position="7"/>
        <end position="57"/>
    </location>
</feature>
<dbReference type="Proteomes" id="UP001597301">
    <property type="component" value="Unassembled WGS sequence"/>
</dbReference>
<dbReference type="PROSITE" id="PS00688">
    <property type="entry name" value="SIGMA54_INTERACT_3"/>
    <property type="match status" value="1"/>
</dbReference>
<comment type="caution">
    <text evidence="7">The sequence shown here is derived from an EMBL/GenBank/DDBJ whole genome shotgun (WGS) entry which is preliminary data.</text>
</comment>
<evidence type="ECO:0000313" key="7">
    <source>
        <dbReference type="EMBL" id="MFD1708241.1"/>
    </source>
</evidence>
<dbReference type="PANTHER" id="PTHR32071">
    <property type="entry name" value="TRANSCRIPTIONAL REGULATORY PROTEIN"/>
    <property type="match status" value="1"/>
</dbReference>
<dbReference type="PROSITE" id="PS00675">
    <property type="entry name" value="SIGMA54_INTERACT_1"/>
    <property type="match status" value="1"/>
</dbReference>
<evidence type="ECO:0000256" key="1">
    <source>
        <dbReference type="ARBA" id="ARBA00022741"/>
    </source>
</evidence>
<dbReference type="InterPro" id="IPR027417">
    <property type="entry name" value="P-loop_NTPase"/>
</dbReference>
<evidence type="ECO:0000256" key="4">
    <source>
        <dbReference type="ARBA" id="ARBA00023163"/>
    </source>
</evidence>
<dbReference type="PANTHER" id="PTHR32071:SF57">
    <property type="entry name" value="C4-DICARBOXYLATE TRANSPORT TRANSCRIPTIONAL REGULATORY PROTEIN DCTD"/>
    <property type="match status" value="1"/>
</dbReference>
<keyword evidence="8" id="KW-1185">Reference proteome</keyword>
<dbReference type="Gene3D" id="3.30.450.20">
    <property type="entry name" value="PAS domain"/>
    <property type="match status" value="1"/>
</dbReference>
<organism evidence="7 8">
    <name type="scientific">Siminovitchia sediminis</name>
    <dbReference type="NCBI Taxonomy" id="1274353"/>
    <lineage>
        <taxon>Bacteria</taxon>
        <taxon>Bacillati</taxon>
        <taxon>Bacillota</taxon>
        <taxon>Bacilli</taxon>
        <taxon>Bacillales</taxon>
        <taxon>Bacillaceae</taxon>
        <taxon>Siminovitchia</taxon>
    </lineage>
</organism>
<dbReference type="NCBIfam" id="TIGR00229">
    <property type="entry name" value="sensory_box"/>
    <property type="match status" value="1"/>
</dbReference>
<dbReference type="Gene3D" id="3.40.50.300">
    <property type="entry name" value="P-loop containing nucleotide triphosphate hydrolases"/>
    <property type="match status" value="1"/>
</dbReference>
<evidence type="ECO:0000259" key="5">
    <source>
        <dbReference type="PROSITE" id="PS50045"/>
    </source>
</evidence>
<evidence type="ECO:0000259" key="6">
    <source>
        <dbReference type="PROSITE" id="PS50112"/>
    </source>
</evidence>
<dbReference type="InterPro" id="IPR000014">
    <property type="entry name" value="PAS"/>
</dbReference>
<dbReference type="SUPFAM" id="SSF55785">
    <property type="entry name" value="PYP-like sensor domain (PAS domain)"/>
    <property type="match status" value="1"/>
</dbReference>
<reference evidence="8" key="1">
    <citation type="journal article" date="2019" name="Int. J. Syst. Evol. Microbiol.">
        <title>The Global Catalogue of Microorganisms (GCM) 10K type strain sequencing project: providing services to taxonomists for standard genome sequencing and annotation.</title>
        <authorList>
            <consortium name="The Broad Institute Genomics Platform"/>
            <consortium name="The Broad Institute Genome Sequencing Center for Infectious Disease"/>
            <person name="Wu L."/>
            <person name="Ma J."/>
        </authorList>
    </citation>
    <scope>NUCLEOTIDE SEQUENCE [LARGE SCALE GENOMIC DNA]</scope>
    <source>
        <strain evidence="8">CGMCC 1.12295</strain>
    </source>
</reference>
<dbReference type="CDD" id="cd00130">
    <property type="entry name" value="PAS"/>
    <property type="match status" value="1"/>
</dbReference>
<dbReference type="InterPro" id="IPR025662">
    <property type="entry name" value="Sigma_54_int_dom_ATP-bd_1"/>
</dbReference>
<dbReference type="Gene3D" id="1.10.8.60">
    <property type="match status" value="1"/>
</dbReference>
<proteinExistence type="predicted"/>
<gene>
    <name evidence="7" type="ORF">ACFSCZ_16110</name>
</gene>
<name>A0ABW4KLJ7_9BACI</name>
<evidence type="ECO:0000313" key="8">
    <source>
        <dbReference type="Proteomes" id="UP001597301"/>
    </source>
</evidence>
<dbReference type="PROSITE" id="PS50112">
    <property type="entry name" value="PAS"/>
    <property type="match status" value="1"/>
</dbReference>
<dbReference type="SMART" id="SM00382">
    <property type="entry name" value="AAA"/>
    <property type="match status" value="1"/>
</dbReference>
<dbReference type="Pfam" id="PF13426">
    <property type="entry name" value="PAS_9"/>
    <property type="match status" value="1"/>
</dbReference>
<dbReference type="Gene3D" id="1.10.10.60">
    <property type="entry name" value="Homeodomain-like"/>
    <property type="match status" value="1"/>
</dbReference>
<keyword evidence="1" id="KW-0547">Nucleotide-binding</keyword>
<dbReference type="SUPFAM" id="SSF52540">
    <property type="entry name" value="P-loop containing nucleoside triphosphate hydrolases"/>
    <property type="match status" value="1"/>
</dbReference>
<dbReference type="InterPro" id="IPR058031">
    <property type="entry name" value="AAA_lid_NorR"/>
</dbReference>
<dbReference type="EMBL" id="JBHUEO010000063">
    <property type="protein sequence ID" value="MFD1708241.1"/>
    <property type="molecule type" value="Genomic_DNA"/>
</dbReference>
<dbReference type="InterPro" id="IPR025944">
    <property type="entry name" value="Sigma_54_int_dom_CS"/>
</dbReference>
<sequence length="450" mass="51475">MASINLEEGLLKDIILNSFDEIFITDGQGIVLDVSPTCYELYGVESSELVGKSVFELEKKGILNPSVSALVLKHRQTMNKVQETNTGKRVLVSAYPYFKDGELAYTYSYSRDITELESLKRRNEEVAKTLAYYKEEFNQIKEYKYLYFKNKKMEQVMDIANKVADLDVTVLIEGESGVGKNQLAYSLHKQSSRSNEPFVEVNCGAIPESLFESEVFGYEEGAYTGAKRGGKAGSFEQAGSGTLFLDEIGEMPLNLQVKLLSVLQNKRITRLGGSQEIDINCRIICATNSDLKKLVEQGKFREDLYYRLDVIKITIPPLRERKDEIEPLIEEFTREFNEKYRFNKHFSSQMIALLTEKNWPGNVRELRNFIERTMITSNEDIITFDTKEKNYDESEKITPLHDFIEAVEGDYIKRMFAKFPNSIALGKALQISQSTANRKIQKYIKSTSQS</sequence>
<dbReference type="RefSeq" id="WP_380775307.1">
    <property type="nucleotide sequence ID" value="NZ_JBHUEO010000063.1"/>
</dbReference>
<accession>A0ABW4KLJ7</accession>
<dbReference type="InterPro" id="IPR003593">
    <property type="entry name" value="AAA+_ATPase"/>
</dbReference>
<dbReference type="InterPro" id="IPR002078">
    <property type="entry name" value="Sigma_54_int"/>
</dbReference>
<dbReference type="Pfam" id="PF25601">
    <property type="entry name" value="AAA_lid_14"/>
    <property type="match status" value="1"/>
</dbReference>
<dbReference type="PROSITE" id="PS50045">
    <property type="entry name" value="SIGMA54_INTERACT_4"/>
    <property type="match status" value="1"/>
</dbReference>
<evidence type="ECO:0000256" key="3">
    <source>
        <dbReference type="ARBA" id="ARBA00023015"/>
    </source>
</evidence>
<evidence type="ECO:0000256" key="2">
    <source>
        <dbReference type="ARBA" id="ARBA00022840"/>
    </source>
</evidence>
<dbReference type="Pfam" id="PF00158">
    <property type="entry name" value="Sigma54_activat"/>
    <property type="match status" value="1"/>
</dbReference>
<protein>
    <submittedName>
        <fullName evidence="7">Sigma-54 interaction domain-containing protein</fullName>
    </submittedName>
</protein>
<dbReference type="CDD" id="cd00009">
    <property type="entry name" value="AAA"/>
    <property type="match status" value="1"/>
</dbReference>